<protein>
    <submittedName>
        <fullName evidence="1">Uncharacterized protein</fullName>
    </submittedName>
</protein>
<dbReference type="AlphaFoldDB" id="A0AAV3NYU7"/>
<keyword evidence="2" id="KW-1185">Reference proteome</keyword>
<sequence>MVLAFTYSRVGGYLEDFSLDGLETGALTLSGGGPIQERRGCTTKGAWASSKSGEVVVGGASGLSLNNDPTKSSGASSMVERRYKLIKTEV</sequence>
<proteinExistence type="predicted"/>
<name>A0AAV3NYU7_LITER</name>
<comment type="caution">
    <text evidence="1">The sequence shown here is derived from an EMBL/GenBank/DDBJ whole genome shotgun (WGS) entry which is preliminary data.</text>
</comment>
<dbReference type="EMBL" id="BAABME010000580">
    <property type="protein sequence ID" value="GAA0143936.1"/>
    <property type="molecule type" value="Genomic_DNA"/>
</dbReference>
<gene>
    <name evidence="1" type="ORF">LIER_04504</name>
</gene>
<reference evidence="1 2" key="1">
    <citation type="submission" date="2024-01" db="EMBL/GenBank/DDBJ databases">
        <title>The complete chloroplast genome sequence of Lithospermum erythrorhizon: insights into the phylogenetic relationship among Boraginaceae species and the maternal lineages of purple gromwells.</title>
        <authorList>
            <person name="Okada T."/>
            <person name="Watanabe K."/>
        </authorList>
    </citation>
    <scope>NUCLEOTIDE SEQUENCE [LARGE SCALE GENOMIC DNA]</scope>
</reference>
<accession>A0AAV3NYU7</accession>
<evidence type="ECO:0000313" key="1">
    <source>
        <dbReference type="EMBL" id="GAA0143936.1"/>
    </source>
</evidence>
<organism evidence="1 2">
    <name type="scientific">Lithospermum erythrorhizon</name>
    <name type="common">Purple gromwell</name>
    <name type="synonym">Lithospermum officinale var. erythrorhizon</name>
    <dbReference type="NCBI Taxonomy" id="34254"/>
    <lineage>
        <taxon>Eukaryota</taxon>
        <taxon>Viridiplantae</taxon>
        <taxon>Streptophyta</taxon>
        <taxon>Embryophyta</taxon>
        <taxon>Tracheophyta</taxon>
        <taxon>Spermatophyta</taxon>
        <taxon>Magnoliopsida</taxon>
        <taxon>eudicotyledons</taxon>
        <taxon>Gunneridae</taxon>
        <taxon>Pentapetalae</taxon>
        <taxon>asterids</taxon>
        <taxon>lamiids</taxon>
        <taxon>Boraginales</taxon>
        <taxon>Boraginaceae</taxon>
        <taxon>Boraginoideae</taxon>
        <taxon>Lithospermeae</taxon>
        <taxon>Lithospermum</taxon>
    </lineage>
</organism>
<evidence type="ECO:0000313" key="2">
    <source>
        <dbReference type="Proteomes" id="UP001454036"/>
    </source>
</evidence>
<dbReference type="Proteomes" id="UP001454036">
    <property type="component" value="Unassembled WGS sequence"/>
</dbReference>